<dbReference type="Proteomes" id="UP001152622">
    <property type="component" value="Chromosome 2"/>
</dbReference>
<dbReference type="OrthoDB" id="6138780at2759"/>
<comment type="caution">
    <text evidence="2">The sequence shown here is derived from an EMBL/GenBank/DDBJ whole genome shotgun (WGS) entry which is preliminary data.</text>
</comment>
<protein>
    <submittedName>
        <fullName evidence="2">Uncharacterized protein</fullName>
    </submittedName>
</protein>
<proteinExistence type="predicted"/>
<keyword evidence="3" id="KW-1185">Reference proteome</keyword>
<evidence type="ECO:0000256" key="1">
    <source>
        <dbReference type="SAM" id="MobiDB-lite"/>
    </source>
</evidence>
<reference evidence="2" key="1">
    <citation type="journal article" date="2023" name="Science">
        <title>Genome structures resolve the early diversification of teleost fishes.</title>
        <authorList>
            <person name="Parey E."/>
            <person name="Louis A."/>
            <person name="Montfort J."/>
            <person name="Bouchez O."/>
            <person name="Roques C."/>
            <person name="Iampietro C."/>
            <person name="Lluch J."/>
            <person name="Castinel A."/>
            <person name="Donnadieu C."/>
            <person name="Desvignes T."/>
            <person name="Floi Bucao C."/>
            <person name="Jouanno E."/>
            <person name="Wen M."/>
            <person name="Mejri S."/>
            <person name="Dirks R."/>
            <person name="Jansen H."/>
            <person name="Henkel C."/>
            <person name="Chen W.J."/>
            <person name="Zahm M."/>
            <person name="Cabau C."/>
            <person name="Klopp C."/>
            <person name="Thompson A.W."/>
            <person name="Robinson-Rechavi M."/>
            <person name="Braasch I."/>
            <person name="Lecointre G."/>
            <person name="Bobe J."/>
            <person name="Postlethwait J.H."/>
            <person name="Berthelot C."/>
            <person name="Roest Crollius H."/>
            <person name="Guiguen Y."/>
        </authorList>
    </citation>
    <scope>NUCLEOTIDE SEQUENCE</scope>
    <source>
        <strain evidence="2">WJC10195</strain>
    </source>
</reference>
<dbReference type="EMBL" id="JAINUF010000002">
    <property type="protein sequence ID" value="KAJ8374121.1"/>
    <property type="molecule type" value="Genomic_DNA"/>
</dbReference>
<name>A0A9Q1G331_SYNKA</name>
<dbReference type="AlphaFoldDB" id="A0A9Q1G331"/>
<organism evidence="2 3">
    <name type="scientific">Synaphobranchus kaupii</name>
    <name type="common">Kaup's arrowtooth eel</name>
    <dbReference type="NCBI Taxonomy" id="118154"/>
    <lineage>
        <taxon>Eukaryota</taxon>
        <taxon>Metazoa</taxon>
        <taxon>Chordata</taxon>
        <taxon>Craniata</taxon>
        <taxon>Vertebrata</taxon>
        <taxon>Euteleostomi</taxon>
        <taxon>Actinopterygii</taxon>
        <taxon>Neopterygii</taxon>
        <taxon>Teleostei</taxon>
        <taxon>Anguilliformes</taxon>
        <taxon>Synaphobranchidae</taxon>
        <taxon>Synaphobranchus</taxon>
    </lineage>
</organism>
<feature type="region of interest" description="Disordered" evidence="1">
    <location>
        <begin position="1"/>
        <end position="20"/>
    </location>
</feature>
<evidence type="ECO:0000313" key="3">
    <source>
        <dbReference type="Proteomes" id="UP001152622"/>
    </source>
</evidence>
<accession>A0A9Q1G331</accession>
<sequence>MLPGSGLLADPRPRHQRRMSQPVNIKAGRWGAARPCSPCAGRCARPRRRITAVLHRGRRTRHLTCSSLTES</sequence>
<gene>
    <name evidence="2" type="ORF">SKAU_G00047010</name>
</gene>
<evidence type="ECO:0000313" key="2">
    <source>
        <dbReference type="EMBL" id="KAJ8374121.1"/>
    </source>
</evidence>